<evidence type="ECO:0000313" key="2">
    <source>
        <dbReference type="Proteomes" id="UP000595814"/>
    </source>
</evidence>
<name>A0AC61MZN6_9FIRM</name>
<organism evidence="1 2">
    <name type="scientific">Miniphocaeibacter halophilus</name>
    <dbReference type="NCBI Taxonomy" id="2931922"/>
    <lineage>
        <taxon>Bacteria</taxon>
        <taxon>Bacillati</taxon>
        <taxon>Bacillota</taxon>
        <taxon>Tissierellia</taxon>
        <taxon>Tissierellales</taxon>
        <taxon>Peptoniphilaceae</taxon>
        <taxon>Miniphocaeibacter</taxon>
    </lineage>
</organism>
<reference evidence="1 2" key="1">
    <citation type="journal article" date="2022" name="Int. J. Syst. Evol. Microbiol.">
        <title>Miniphocaeibacter halophilus sp. nov., an ammonium-tolerant acetate-producing bacterium isolated from a biogas system.</title>
        <authorList>
            <person name="Schnurer A."/>
            <person name="Singh A."/>
            <person name="Bi S."/>
            <person name="Qiao W."/>
            <person name="Westerholm M."/>
        </authorList>
    </citation>
    <scope>NUCLEOTIDE SEQUENCE [LARGE SCALE GENOMIC DNA]</scope>
    <source>
        <strain evidence="1 2">AMB_01</strain>
    </source>
</reference>
<protein>
    <submittedName>
        <fullName evidence="1">SWIM zinc finger family protein</fullName>
    </submittedName>
</protein>
<evidence type="ECO:0000313" key="1">
    <source>
        <dbReference type="EMBL" id="QQK08418.1"/>
    </source>
</evidence>
<dbReference type="Proteomes" id="UP000595814">
    <property type="component" value="Chromosome"/>
</dbReference>
<sequence>MQWEHLFETHILNRGLDYYNRGLVEDFKENNNLIKATVIGAEDYEVTIGIEDSMVHHMECNCMYARKGNNCKHMAALLYYFEENKYENTLNETIENTDDYIKKVVEEADLNILREFLVEIFKSDKKIFYKFLTLHNLDVGNIDLELYKEEINDIFEDYEDNDGYINYYNAYDFISDLEQFIDDTVMVLLKGHKYNEVFDLIRHIFIYTGDQSMDDSDGGTIFLFNKCIKILREVISVGDKMLNRIILDWVLKEVEKPSNDYIEHYLEDFLFDVFRGDEFIEVKKRLIERKIAYFKTKDIEEFSEYNSEKWIMRNIALMEEEKLPVKEIMQYCEENIIFHNVREYYVLKCIEEEDYLKAIEILKDGKKADREYKRYIKDYSLQLKDLYKLTDNIEAYEKELNLLVLEYCPGDVEIFKEIKQLYAKDEWKEKREEVFSKLPNYYLGNLFKEERLYDRLLIHVQASEGIGSLLRYEDVLKEIYPKELLDKYEYELEEFAAFNVNRKSYQELVSNLRRMFTYSKGKERVEDIVNRWKKKYKNRPAMIEELNKL</sequence>
<dbReference type="EMBL" id="CP066744">
    <property type="protein sequence ID" value="QQK08418.1"/>
    <property type="molecule type" value="Genomic_DNA"/>
</dbReference>
<accession>A0AC61MZN6</accession>
<proteinExistence type="predicted"/>
<keyword evidence="2" id="KW-1185">Reference proteome</keyword>
<gene>
    <name evidence="1" type="ORF">JFY71_02460</name>
</gene>